<dbReference type="Proteomes" id="UP000706124">
    <property type="component" value="Unassembled WGS sequence"/>
</dbReference>
<evidence type="ECO:0000256" key="1">
    <source>
        <dbReference type="SAM" id="MobiDB-lite"/>
    </source>
</evidence>
<gene>
    <name evidence="2" type="ORF">E4U60_002351</name>
</gene>
<sequence length="94" mass="9693">MPSGTGAMVRDSEPRGASGLRAAFGRRQAPDQALGVTYVEPRSESEVAAMQTDGTDPIGKADEVCKIARAAAFNALQEQVFSGTGVGPPRAMIG</sequence>
<name>A0A9P7SG72_9HYPO</name>
<organism evidence="2 3">
    <name type="scientific">Claviceps pazoutovae</name>
    <dbReference type="NCBI Taxonomy" id="1649127"/>
    <lineage>
        <taxon>Eukaryota</taxon>
        <taxon>Fungi</taxon>
        <taxon>Dikarya</taxon>
        <taxon>Ascomycota</taxon>
        <taxon>Pezizomycotina</taxon>
        <taxon>Sordariomycetes</taxon>
        <taxon>Hypocreomycetidae</taxon>
        <taxon>Hypocreales</taxon>
        <taxon>Clavicipitaceae</taxon>
        <taxon>Claviceps</taxon>
    </lineage>
</organism>
<reference evidence="2 3" key="1">
    <citation type="journal article" date="2020" name="bioRxiv">
        <title>Whole genome comparisons of ergot fungi reveals the divergence and evolution of species within the genus Claviceps are the result of varying mechanisms driving genome evolution and host range expansion.</title>
        <authorList>
            <person name="Wyka S.A."/>
            <person name="Mondo S.J."/>
            <person name="Liu M."/>
            <person name="Dettman J."/>
            <person name="Nalam V."/>
            <person name="Broders K.D."/>
        </authorList>
    </citation>
    <scope>NUCLEOTIDE SEQUENCE [LARGE SCALE GENOMIC DNA]</scope>
    <source>
        <strain evidence="2 3">CCC 1485</strain>
    </source>
</reference>
<keyword evidence="3" id="KW-1185">Reference proteome</keyword>
<comment type="caution">
    <text evidence="2">The sequence shown here is derived from an EMBL/GenBank/DDBJ whole genome shotgun (WGS) entry which is preliminary data.</text>
</comment>
<protein>
    <submittedName>
        <fullName evidence="2">Uncharacterized protein</fullName>
    </submittedName>
</protein>
<evidence type="ECO:0000313" key="2">
    <source>
        <dbReference type="EMBL" id="KAG5936806.1"/>
    </source>
</evidence>
<dbReference type="AlphaFoldDB" id="A0A9P7SG72"/>
<dbReference type="EMBL" id="SRPO01000203">
    <property type="protein sequence ID" value="KAG5936806.1"/>
    <property type="molecule type" value="Genomic_DNA"/>
</dbReference>
<proteinExistence type="predicted"/>
<feature type="region of interest" description="Disordered" evidence="1">
    <location>
        <begin position="1"/>
        <end position="28"/>
    </location>
</feature>
<evidence type="ECO:0000313" key="3">
    <source>
        <dbReference type="Proteomes" id="UP000706124"/>
    </source>
</evidence>
<accession>A0A9P7SG72</accession>